<dbReference type="NCBIfam" id="TIGR01549">
    <property type="entry name" value="HAD-SF-IA-v1"/>
    <property type="match status" value="1"/>
</dbReference>
<evidence type="ECO:0000256" key="1">
    <source>
        <dbReference type="ARBA" id="ARBA00000830"/>
    </source>
</evidence>
<accession>A0ABY1N7Z4</accession>
<name>A0ABY1N7Z4_9HYPH</name>
<evidence type="ECO:0000256" key="3">
    <source>
        <dbReference type="ARBA" id="ARBA00006171"/>
    </source>
</evidence>
<sequence>MSASRPLLNSQDLTVHMTPTIKAILFDKDGTLLDFDATWSRPQERAADYAANGDPDLGIRLLKTGGMDPQTRKTAAGSLFAAGNAEEIARAFIDAGAPKDLASLTAKLDAVFADGMKTAVVLPGLTEAVARLDEAGFHLGVASSDSEGSIRLFLGHAGLDRHMQFVAGYDSGYGPKPEPGMVHAFADALRLPVSSIAMVGDNTHDLEMARAAGAGLAAGILSGTGTRADLEPLADVILDSVADLPDYLSTNKI</sequence>
<keyword evidence="6" id="KW-1185">Reference proteome</keyword>
<dbReference type="InterPro" id="IPR023214">
    <property type="entry name" value="HAD_sf"/>
</dbReference>
<dbReference type="InterPro" id="IPR050155">
    <property type="entry name" value="HAD-like_hydrolase_sf"/>
</dbReference>
<dbReference type="Gene3D" id="3.40.50.1000">
    <property type="entry name" value="HAD superfamily/HAD-like"/>
    <property type="match status" value="1"/>
</dbReference>
<dbReference type="PANTHER" id="PTHR43434:SF1">
    <property type="entry name" value="PHOSPHOGLYCOLATE PHOSPHATASE"/>
    <property type="match status" value="1"/>
</dbReference>
<comment type="catalytic activity">
    <reaction evidence="1">
        <text>2-phosphoglycolate + H2O = glycolate + phosphate</text>
        <dbReference type="Rhea" id="RHEA:14369"/>
        <dbReference type="ChEBI" id="CHEBI:15377"/>
        <dbReference type="ChEBI" id="CHEBI:29805"/>
        <dbReference type="ChEBI" id="CHEBI:43474"/>
        <dbReference type="ChEBI" id="CHEBI:58033"/>
        <dbReference type="EC" id="3.1.3.18"/>
    </reaction>
</comment>
<evidence type="ECO:0000256" key="4">
    <source>
        <dbReference type="ARBA" id="ARBA00013078"/>
    </source>
</evidence>
<dbReference type="SUPFAM" id="SSF56784">
    <property type="entry name" value="HAD-like"/>
    <property type="match status" value="1"/>
</dbReference>
<comment type="pathway">
    <text evidence="2">Organic acid metabolism; glycolate biosynthesis; glycolate from 2-phosphoglycolate: step 1/1.</text>
</comment>
<comment type="caution">
    <text evidence="5">The sequence shown here is derived from an EMBL/GenBank/DDBJ whole genome shotgun (WGS) entry which is preliminary data.</text>
</comment>
<evidence type="ECO:0000313" key="6">
    <source>
        <dbReference type="Proteomes" id="UP001157914"/>
    </source>
</evidence>
<dbReference type="Pfam" id="PF00702">
    <property type="entry name" value="Hydrolase"/>
    <property type="match status" value="1"/>
</dbReference>
<dbReference type="EMBL" id="FXTT01000001">
    <property type="protein sequence ID" value="SMP02446.1"/>
    <property type="molecule type" value="Genomic_DNA"/>
</dbReference>
<evidence type="ECO:0000313" key="5">
    <source>
        <dbReference type="EMBL" id="SMP02446.1"/>
    </source>
</evidence>
<dbReference type="InterPro" id="IPR036412">
    <property type="entry name" value="HAD-like_sf"/>
</dbReference>
<dbReference type="InterPro" id="IPR006439">
    <property type="entry name" value="HAD-SF_hydro_IA"/>
</dbReference>
<dbReference type="EC" id="3.1.3.18" evidence="4"/>
<dbReference type="SFLD" id="SFLDG01129">
    <property type="entry name" value="C1.5:_HAD__Beta-PGM__Phosphata"/>
    <property type="match status" value="1"/>
</dbReference>
<proteinExistence type="inferred from homology"/>
<protein>
    <recommendedName>
        <fullName evidence="4">phosphoglycolate phosphatase</fullName>
        <ecNumber evidence="4">3.1.3.18</ecNumber>
    </recommendedName>
</protein>
<reference evidence="5 6" key="1">
    <citation type="submission" date="2017-05" db="EMBL/GenBank/DDBJ databases">
        <authorList>
            <person name="Varghese N."/>
            <person name="Submissions S."/>
        </authorList>
    </citation>
    <scope>NUCLEOTIDE SEQUENCE [LARGE SCALE GENOMIC DNA]</scope>
    <source>
        <strain evidence="5 6">DSM 15949</strain>
    </source>
</reference>
<gene>
    <name evidence="5" type="ORF">SAMN06265374_0448</name>
</gene>
<dbReference type="CDD" id="cd01427">
    <property type="entry name" value="HAD_like"/>
    <property type="match status" value="1"/>
</dbReference>
<dbReference type="InterPro" id="IPR023198">
    <property type="entry name" value="PGP-like_dom2"/>
</dbReference>
<organism evidence="5 6">
    <name type="scientific">Roseibium denhamense</name>
    <dbReference type="NCBI Taxonomy" id="76305"/>
    <lineage>
        <taxon>Bacteria</taxon>
        <taxon>Pseudomonadati</taxon>
        <taxon>Pseudomonadota</taxon>
        <taxon>Alphaproteobacteria</taxon>
        <taxon>Hyphomicrobiales</taxon>
        <taxon>Stappiaceae</taxon>
        <taxon>Roseibium</taxon>
    </lineage>
</organism>
<dbReference type="PANTHER" id="PTHR43434">
    <property type="entry name" value="PHOSPHOGLYCOLATE PHOSPHATASE"/>
    <property type="match status" value="1"/>
</dbReference>
<dbReference type="SFLD" id="SFLDS00003">
    <property type="entry name" value="Haloacid_Dehalogenase"/>
    <property type="match status" value="1"/>
</dbReference>
<comment type="similarity">
    <text evidence="3">Belongs to the HAD-like hydrolase superfamily. CbbY/CbbZ/Gph/YieH family.</text>
</comment>
<dbReference type="Proteomes" id="UP001157914">
    <property type="component" value="Unassembled WGS sequence"/>
</dbReference>
<dbReference type="Gene3D" id="1.10.150.240">
    <property type="entry name" value="Putative phosphatase, domain 2"/>
    <property type="match status" value="1"/>
</dbReference>
<evidence type="ECO:0000256" key="2">
    <source>
        <dbReference type="ARBA" id="ARBA00004818"/>
    </source>
</evidence>